<accession>A0A6N3H469</accession>
<dbReference type="EMBL" id="CACRUU010000116">
    <property type="protein sequence ID" value="VYU71448.1"/>
    <property type="molecule type" value="Genomic_DNA"/>
</dbReference>
<sequence length="67" mass="7797">MEVDYEAEVIRLAKTGRPRLENPRSEGVFIRLTKDEHAEVVKYAREHNLTITKTLVDGFKALQEKQK</sequence>
<dbReference type="AlphaFoldDB" id="A0A6N3H469"/>
<evidence type="ECO:0008006" key="3">
    <source>
        <dbReference type="Google" id="ProtNLM"/>
    </source>
</evidence>
<evidence type="ECO:0000313" key="1">
    <source>
        <dbReference type="EMBL" id="VYU21039.1"/>
    </source>
</evidence>
<name>A0A6N3H469_MEDGN</name>
<protein>
    <recommendedName>
        <fullName evidence="3">CopG family transcriptional regulator</fullName>
    </recommendedName>
</protein>
<dbReference type="EMBL" id="CACRUK010000023">
    <property type="protein sequence ID" value="VYU21039.1"/>
    <property type="molecule type" value="Genomic_DNA"/>
</dbReference>
<evidence type="ECO:0000313" key="2">
    <source>
        <dbReference type="EMBL" id="VYU71448.1"/>
    </source>
</evidence>
<proteinExistence type="predicted"/>
<reference evidence="2" key="1">
    <citation type="submission" date="2019-11" db="EMBL/GenBank/DDBJ databases">
        <authorList>
            <person name="Feng L."/>
        </authorList>
    </citation>
    <scope>NUCLEOTIDE SEQUENCE</scope>
    <source>
        <strain evidence="1">RgnavusLFYP19</strain>
        <strain evidence="2">RgnavusLFYP36</strain>
    </source>
</reference>
<organism evidence="2">
    <name type="scientific">Mediterraneibacter gnavus</name>
    <name type="common">Ruminococcus gnavus</name>
    <dbReference type="NCBI Taxonomy" id="33038"/>
    <lineage>
        <taxon>Bacteria</taxon>
        <taxon>Bacillati</taxon>
        <taxon>Bacillota</taxon>
        <taxon>Clostridia</taxon>
        <taxon>Lachnospirales</taxon>
        <taxon>Lachnospiraceae</taxon>
        <taxon>Mediterraneibacter</taxon>
    </lineage>
</organism>
<gene>
    <name evidence="1" type="ORF">RGLFYP19_00131</name>
    <name evidence="2" type="ORF">RGLFYP36_02816</name>
</gene>